<evidence type="ECO:0000256" key="7">
    <source>
        <dbReference type="ARBA" id="ARBA00022946"/>
    </source>
</evidence>
<keyword evidence="7" id="KW-0809">Transit peptide</keyword>
<feature type="transmembrane region" description="Helical" evidence="14">
    <location>
        <begin position="209"/>
        <end position="228"/>
    </location>
</feature>
<dbReference type="GO" id="GO:0006784">
    <property type="term" value="P:heme A biosynthetic process"/>
    <property type="evidence" value="ECO:0007669"/>
    <property type="project" value="TreeGrafter"/>
</dbReference>
<dbReference type="STRING" id="6293.A0A1I8EQY3"/>
<dbReference type="Pfam" id="PF01040">
    <property type="entry name" value="UbiA"/>
    <property type="match status" value="1"/>
</dbReference>
<evidence type="ECO:0000256" key="12">
    <source>
        <dbReference type="ARBA" id="ARBA00030253"/>
    </source>
</evidence>
<dbReference type="HAMAP" id="MF_00154">
    <property type="entry name" value="CyoE_CtaB"/>
    <property type="match status" value="1"/>
</dbReference>
<evidence type="ECO:0000256" key="13">
    <source>
        <dbReference type="ARBA" id="ARBA00047690"/>
    </source>
</evidence>
<keyword evidence="6 14" id="KW-0812">Transmembrane</keyword>
<dbReference type="WBParaSite" id="maker-PairedContig_411-snap-gene-0.14-mRNA-1">
    <property type="protein sequence ID" value="maker-PairedContig_411-snap-gene-0.14-mRNA-1"/>
    <property type="gene ID" value="maker-PairedContig_411-snap-gene-0.14"/>
</dbReference>
<evidence type="ECO:0000256" key="14">
    <source>
        <dbReference type="SAM" id="Phobius"/>
    </source>
</evidence>
<dbReference type="InterPro" id="IPR000537">
    <property type="entry name" value="UbiA_prenyltransferase"/>
</dbReference>
<accession>A0A1I8EQY3</accession>
<dbReference type="PANTHER" id="PTHR43448">
    <property type="entry name" value="PROTOHEME IX FARNESYLTRANSFERASE, MITOCHONDRIAL"/>
    <property type="match status" value="1"/>
</dbReference>
<evidence type="ECO:0000256" key="4">
    <source>
        <dbReference type="ARBA" id="ARBA00016335"/>
    </source>
</evidence>
<keyword evidence="5" id="KW-0808">Transferase</keyword>
<comment type="subcellular location">
    <subcellularLocation>
        <location evidence="1">Mitochondrion membrane</location>
        <topology evidence="1">Multi-pass membrane protein</topology>
    </subcellularLocation>
</comment>
<keyword evidence="9" id="KW-0496">Mitochondrion</keyword>
<evidence type="ECO:0000256" key="6">
    <source>
        <dbReference type="ARBA" id="ARBA00022692"/>
    </source>
</evidence>
<dbReference type="NCBIfam" id="TIGR01473">
    <property type="entry name" value="cyoE_ctaB"/>
    <property type="match status" value="1"/>
</dbReference>
<comment type="similarity">
    <text evidence="2">Belongs to the UbiA prenyltransferase family.</text>
</comment>
<evidence type="ECO:0000256" key="11">
    <source>
        <dbReference type="ARBA" id="ARBA00023136"/>
    </source>
</evidence>
<sequence>MTNLMLLPGYLVCRLCVSYMPIVSWKRGTAALPKICTGTEKIIPLGFARAEEPKSSERRLKLVIRPTPEDGWYVIQQNGLLKSYLQLSKARLTAMVTTTTVSGFIMAPVDLSLSPLMACTIGTALLSASANTFNHLLETPYDAQMRRTQSRLLVVHRFSPFHAVGFALSTAVVGIATLWTGCNPLTAALGLLNAFLYAGVYTPMKRYSIGCTWVGAVVGAMPPLMGYAGATGSIQPASLVLAALLYCWQFPHFNALSWNLRADYTRAGYRVMCAVNQRLCRFTSLRWYSLISLSTIYYIYIIYLLSLHNLSFLFPFAVTIINQVFSLRFIARFRYSAIILLLCSLGAPSANLTKWFFAVESLPFNGLLLYLSYKFYRHPDAKTSRTLFHYTLLHLPLIMMLMTVSKFGDGLNE</sequence>
<keyword evidence="11 14" id="KW-0472">Membrane</keyword>
<protein>
    <recommendedName>
        <fullName evidence="4">Protoheme IX farnesyltransferase, mitochondrial</fullName>
        <ecNumber evidence="3">2.5.1.141</ecNumber>
    </recommendedName>
    <alternativeName>
        <fullName evidence="12">Heme O synthase</fullName>
    </alternativeName>
</protein>
<evidence type="ECO:0000256" key="9">
    <source>
        <dbReference type="ARBA" id="ARBA00023128"/>
    </source>
</evidence>
<dbReference type="InterPro" id="IPR006369">
    <property type="entry name" value="Protohaem_IX_farnesylTrfase"/>
</dbReference>
<evidence type="ECO:0000256" key="5">
    <source>
        <dbReference type="ARBA" id="ARBA00022679"/>
    </source>
</evidence>
<dbReference type="AlphaFoldDB" id="A0A1I8EQY3"/>
<feature type="transmembrane region" description="Helical" evidence="14">
    <location>
        <begin position="312"/>
        <end position="331"/>
    </location>
</feature>
<evidence type="ECO:0000256" key="3">
    <source>
        <dbReference type="ARBA" id="ARBA00012292"/>
    </source>
</evidence>
<keyword evidence="10" id="KW-0350">Heme biosynthesis</keyword>
<evidence type="ECO:0000256" key="10">
    <source>
        <dbReference type="ARBA" id="ARBA00023133"/>
    </source>
</evidence>
<feature type="transmembrane region" description="Helical" evidence="14">
    <location>
        <begin position="387"/>
        <end position="404"/>
    </location>
</feature>
<feature type="transmembrane region" description="Helical" evidence="14">
    <location>
        <begin position="338"/>
        <end position="357"/>
    </location>
</feature>
<feature type="transmembrane region" description="Helical" evidence="14">
    <location>
        <begin position="185"/>
        <end position="202"/>
    </location>
</feature>
<dbReference type="GO" id="GO:0031966">
    <property type="term" value="C:mitochondrial membrane"/>
    <property type="evidence" value="ECO:0007669"/>
    <property type="project" value="UniProtKB-SubCell"/>
</dbReference>
<dbReference type="CDD" id="cd13957">
    <property type="entry name" value="PT_UbiA_Cox10"/>
    <property type="match status" value="1"/>
</dbReference>
<dbReference type="PANTHER" id="PTHR43448:SF2">
    <property type="entry name" value="PROTOHEME IX FARNESYLTRANSFERASE, MITOCHONDRIAL"/>
    <property type="match status" value="1"/>
</dbReference>
<dbReference type="InterPro" id="IPR044878">
    <property type="entry name" value="UbiA_sf"/>
</dbReference>
<dbReference type="GO" id="GO:0008495">
    <property type="term" value="F:protoheme IX farnesyltransferase activity"/>
    <property type="evidence" value="ECO:0007669"/>
    <property type="project" value="UniProtKB-EC"/>
</dbReference>
<evidence type="ECO:0000256" key="1">
    <source>
        <dbReference type="ARBA" id="ARBA00004225"/>
    </source>
</evidence>
<reference evidence="15" key="1">
    <citation type="submission" date="2016-11" db="UniProtKB">
        <authorList>
            <consortium name="WormBaseParasite"/>
        </authorList>
    </citation>
    <scope>IDENTIFICATION</scope>
    <source>
        <strain evidence="15">pt0022</strain>
    </source>
</reference>
<dbReference type="Gene3D" id="1.10.357.140">
    <property type="entry name" value="UbiA prenyltransferase"/>
    <property type="match status" value="1"/>
</dbReference>
<evidence type="ECO:0000256" key="8">
    <source>
        <dbReference type="ARBA" id="ARBA00022989"/>
    </source>
</evidence>
<comment type="catalytic activity">
    <reaction evidence="13">
        <text>heme b + (2E,6E)-farnesyl diphosphate + H2O = Fe(II)-heme o + diphosphate</text>
        <dbReference type="Rhea" id="RHEA:28070"/>
        <dbReference type="ChEBI" id="CHEBI:15377"/>
        <dbReference type="ChEBI" id="CHEBI:33019"/>
        <dbReference type="ChEBI" id="CHEBI:60344"/>
        <dbReference type="ChEBI" id="CHEBI:60530"/>
        <dbReference type="ChEBI" id="CHEBI:175763"/>
        <dbReference type="EC" id="2.5.1.141"/>
    </reaction>
</comment>
<dbReference type="FunFam" id="1.10.357.140:FF:000004">
    <property type="entry name" value="Protoheme IX farnesyltransferase, mitochondrial"/>
    <property type="match status" value="1"/>
</dbReference>
<feature type="transmembrane region" description="Helical" evidence="14">
    <location>
        <begin position="234"/>
        <end position="251"/>
    </location>
</feature>
<keyword evidence="8 14" id="KW-1133">Transmembrane helix</keyword>
<evidence type="ECO:0000256" key="2">
    <source>
        <dbReference type="ARBA" id="ARBA00005985"/>
    </source>
</evidence>
<proteinExistence type="inferred from homology"/>
<evidence type="ECO:0000313" key="15">
    <source>
        <dbReference type="WBParaSite" id="maker-PairedContig_411-snap-gene-0.14-mRNA-1"/>
    </source>
</evidence>
<feature type="transmembrane region" description="Helical" evidence="14">
    <location>
        <begin position="115"/>
        <end position="137"/>
    </location>
</feature>
<feature type="transmembrane region" description="Helical" evidence="14">
    <location>
        <begin position="287"/>
        <end position="306"/>
    </location>
</feature>
<organism evidence="15">
    <name type="scientific">Wuchereria bancrofti</name>
    <dbReference type="NCBI Taxonomy" id="6293"/>
    <lineage>
        <taxon>Eukaryota</taxon>
        <taxon>Metazoa</taxon>
        <taxon>Ecdysozoa</taxon>
        <taxon>Nematoda</taxon>
        <taxon>Chromadorea</taxon>
        <taxon>Rhabditida</taxon>
        <taxon>Spirurina</taxon>
        <taxon>Spiruromorpha</taxon>
        <taxon>Filarioidea</taxon>
        <taxon>Onchocercidae</taxon>
        <taxon>Wuchereria</taxon>
    </lineage>
</organism>
<name>A0A1I8EQY3_WUCBA</name>
<feature type="transmembrane region" description="Helical" evidence="14">
    <location>
        <begin position="158"/>
        <end position="179"/>
    </location>
</feature>
<dbReference type="EC" id="2.5.1.141" evidence="3"/>